<evidence type="ECO:0000256" key="1">
    <source>
        <dbReference type="ARBA" id="ARBA00004651"/>
    </source>
</evidence>
<dbReference type="PROSITE" id="PS50929">
    <property type="entry name" value="ABC_TM1F"/>
    <property type="match status" value="1"/>
</dbReference>
<accession>A0A1I0WLA7</accession>
<evidence type="ECO:0000256" key="6">
    <source>
        <dbReference type="ARBA" id="ARBA00023136"/>
    </source>
</evidence>
<dbReference type="Gene3D" id="3.40.50.300">
    <property type="entry name" value="P-loop containing nucleotide triphosphate hydrolases"/>
    <property type="match status" value="1"/>
</dbReference>
<keyword evidence="4 10" id="KW-0067">ATP-binding</keyword>
<dbReference type="Gene3D" id="1.20.1560.10">
    <property type="entry name" value="ABC transporter type 1, transmembrane domain"/>
    <property type="match status" value="1"/>
</dbReference>
<dbReference type="InterPro" id="IPR039421">
    <property type="entry name" value="Type_1_exporter"/>
</dbReference>
<dbReference type="GO" id="GO:0140359">
    <property type="term" value="F:ABC-type transporter activity"/>
    <property type="evidence" value="ECO:0007669"/>
    <property type="project" value="InterPro"/>
</dbReference>
<comment type="subcellular location">
    <subcellularLocation>
        <location evidence="1">Cell membrane</location>
        <topology evidence="1">Multi-pass membrane protein</topology>
    </subcellularLocation>
</comment>
<evidence type="ECO:0000259" key="9">
    <source>
        <dbReference type="PROSITE" id="PS50929"/>
    </source>
</evidence>
<dbReference type="GO" id="GO:0005886">
    <property type="term" value="C:plasma membrane"/>
    <property type="evidence" value="ECO:0007669"/>
    <property type="project" value="UniProtKB-SubCell"/>
</dbReference>
<dbReference type="PANTHER" id="PTHR24221:SF654">
    <property type="entry name" value="ATP-BINDING CASSETTE SUB-FAMILY B MEMBER 6"/>
    <property type="match status" value="1"/>
</dbReference>
<dbReference type="GO" id="GO:0034040">
    <property type="term" value="F:ATPase-coupled lipid transmembrane transporter activity"/>
    <property type="evidence" value="ECO:0007669"/>
    <property type="project" value="TreeGrafter"/>
</dbReference>
<gene>
    <name evidence="10" type="ORF">SAMN05216249_104148</name>
</gene>
<keyword evidence="6 7" id="KW-0472">Membrane</keyword>
<keyword evidence="3" id="KW-0547">Nucleotide-binding</keyword>
<keyword evidence="5 7" id="KW-1133">Transmembrane helix</keyword>
<keyword evidence="2 7" id="KW-0812">Transmembrane</keyword>
<dbReference type="Pfam" id="PF00664">
    <property type="entry name" value="ABC_membrane"/>
    <property type="match status" value="1"/>
</dbReference>
<dbReference type="InterPro" id="IPR003593">
    <property type="entry name" value="AAA+_ATPase"/>
</dbReference>
<dbReference type="RefSeq" id="WP_092870916.1">
    <property type="nucleotide sequence ID" value="NZ_FOJY01000004.1"/>
</dbReference>
<reference evidence="10 11" key="1">
    <citation type="submission" date="2016-10" db="EMBL/GenBank/DDBJ databases">
        <authorList>
            <person name="de Groot N.N."/>
        </authorList>
    </citation>
    <scope>NUCLEOTIDE SEQUENCE [LARGE SCALE GENOMIC DNA]</scope>
    <source>
        <strain evidence="10 11">DSM 5522</strain>
    </source>
</reference>
<evidence type="ECO:0000259" key="8">
    <source>
        <dbReference type="PROSITE" id="PS50893"/>
    </source>
</evidence>
<dbReference type="PANTHER" id="PTHR24221">
    <property type="entry name" value="ATP-BINDING CASSETTE SUB-FAMILY B"/>
    <property type="match status" value="1"/>
</dbReference>
<evidence type="ECO:0000313" key="10">
    <source>
        <dbReference type="EMBL" id="SFA89575.1"/>
    </source>
</evidence>
<sequence>MSEKVFKEVKKPEKISSYFKMELPVLIVVTISGILYNAGIGVGPYYEGQLAGKLYEVFKGYSTFFDVLKLAITYVVVLTFVQGMRAIKRYSVRVFSNDVGRLMRHTLYSCLIRMDKEKLNKEGLGALMTKAIADVDICSEGMRKFTTEVFDTGVAMIVYISMLLFYDFKLTLIAGIFTPFAYFLANRLKKQVVRANRRQKMSATLLNHKTMDRVSNAITYRIFGREEARNEALEEALNDYEKNSIKANIFEGSMTPLYNSLTMAGTVIIIYIGSKNVAGSGFTKWDIASFTTYLAVFTKFAVKVSRAAKLFNAIQKAEVSWGRIKPLMKEIEIKKSLLSQKEIQKVNIEFENVSFGHFDNDNNFKALAKSLSFSVKPGQIVGITGIVASGKSSLGKIFIDESCYEGSIRINGEEFKSLSSQQKHEYVSYMGHEPELMSNSIYENVALGDETDVDKWLDMVCLSEEVFEMSDKKETLVGDGGVKLSGGQQARLALARTLSHSRSVMILDDPFSAVDKLTEKIILNNIRKEFKDRIILLISHRLYHFPEFDHVLFLHDGKGEFSNHKLLMENFNDYKELFDKQVKRKDLDEGDN</sequence>
<dbReference type="AlphaFoldDB" id="A0A1I0WLA7"/>
<dbReference type="InterPro" id="IPR027417">
    <property type="entry name" value="P-loop_NTPase"/>
</dbReference>
<dbReference type="SUPFAM" id="SSF90123">
    <property type="entry name" value="ABC transporter transmembrane region"/>
    <property type="match status" value="1"/>
</dbReference>
<feature type="domain" description="ABC transmembrane type-1" evidence="9">
    <location>
        <begin position="27"/>
        <end position="316"/>
    </location>
</feature>
<dbReference type="SMART" id="SM00382">
    <property type="entry name" value="AAA"/>
    <property type="match status" value="1"/>
</dbReference>
<dbReference type="CDD" id="cd07346">
    <property type="entry name" value="ABC_6TM_exporters"/>
    <property type="match status" value="1"/>
</dbReference>
<dbReference type="InterPro" id="IPR011527">
    <property type="entry name" value="ABC1_TM_dom"/>
</dbReference>
<dbReference type="CDD" id="cd03228">
    <property type="entry name" value="ABCC_MRP_Like"/>
    <property type="match status" value="1"/>
</dbReference>
<evidence type="ECO:0000256" key="3">
    <source>
        <dbReference type="ARBA" id="ARBA00022741"/>
    </source>
</evidence>
<feature type="transmembrane region" description="Helical" evidence="7">
    <location>
        <begin position="21"/>
        <end position="40"/>
    </location>
</feature>
<feature type="transmembrane region" description="Helical" evidence="7">
    <location>
        <begin position="60"/>
        <end position="81"/>
    </location>
</feature>
<dbReference type="PROSITE" id="PS50893">
    <property type="entry name" value="ABC_TRANSPORTER_2"/>
    <property type="match status" value="1"/>
</dbReference>
<evidence type="ECO:0000256" key="7">
    <source>
        <dbReference type="SAM" id="Phobius"/>
    </source>
</evidence>
<dbReference type="STRING" id="1120918.SAMN05216249_104148"/>
<dbReference type="GO" id="GO:0005524">
    <property type="term" value="F:ATP binding"/>
    <property type="evidence" value="ECO:0007669"/>
    <property type="project" value="UniProtKB-KW"/>
</dbReference>
<feature type="transmembrane region" description="Helical" evidence="7">
    <location>
        <begin position="172"/>
        <end position="188"/>
    </location>
</feature>
<dbReference type="OrthoDB" id="9806127at2"/>
<dbReference type="InterPro" id="IPR017871">
    <property type="entry name" value="ABC_transporter-like_CS"/>
</dbReference>
<name>A0A1I0WLA7_9FIRM</name>
<protein>
    <submittedName>
        <fullName evidence="10">ATP-binding cassette, subfamily B</fullName>
    </submittedName>
</protein>
<keyword evidence="11" id="KW-1185">Reference proteome</keyword>
<dbReference type="EMBL" id="FOJY01000004">
    <property type="protein sequence ID" value="SFA89575.1"/>
    <property type="molecule type" value="Genomic_DNA"/>
</dbReference>
<dbReference type="GO" id="GO:0016887">
    <property type="term" value="F:ATP hydrolysis activity"/>
    <property type="evidence" value="ECO:0007669"/>
    <property type="project" value="InterPro"/>
</dbReference>
<evidence type="ECO:0000256" key="2">
    <source>
        <dbReference type="ARBA" id="ARBA00022692"/>
    </source>
</evidence>
<dbReference type="InterPro" id="IPR036640">
    <property type="entry name" value="ABC1_TM_sf"/>
</dbReference>
<dbReference type="PROSITE" id="PS00211">
    <property type="entry name" value="ABC_TRANSPORTER_1"/>
    <property type="match status" value="1"/>
</dbReference>
<evidence type="ECO:0000256" key="4">
    <source>
        <dbReference type="ARBA" id="ARBA00022840"/>
    </source>
</evidence>
<dbReference type="Proteomes" id="UP000198838">
    <property type="component" value="Unassembled WGS sequence"/>
</dbReference>
<proteinExistence type="predicted"/>
<feature type="domain" description="ABC transporter" evidence="8">
    <location>
        <begin position="348"/>
        <end position="581"/>
    </location>
</feature>
<organism evidence="10 11">
    <name type="scientific">Acetitomaculum ruminis DSM 5522</name>
    <dbReference type="NCBI Taxonomy" id="1120918"/>
    <lineage>
        <taxon>Bacteria</taxon>
        <taxon>Bacillati</taxon>
        <taxon>Bacillota</taxon>
        <taxon>Clostridia</taxon>
        <taxon>Lachnospirales</taxon>
        <taxon>Lachnospiraceae</taxon>
        <taxon>Acetitomaculum</taxon>
    </lineage>
</organism>
<evidence type="ECO:0000313" key="11">
    <source>
        <dbReference type="Proteomes" id="UP000198838"/>
    </source>
</evidence>
<dbReference type="Pfam" id="PF00005">
    <property type="entry name" value="ABC_tran"/>
    <property type="match status" value="1"/>
</dbReference>
<evidence type="ECO:0000256" key="5">
    <source>
        <dbReference type="ARBA" id="ARBA00022989"/>
    </source>
</evidence>
<dbReference type="SUPFAM" id="SSF52540">
    <property type="entry name" value="P-loop containing nucleoside triphosphate hydrolases"/>
    <property type="match status" value="1"/>
</dbReference>
<dbReference type="InterPro" id="IPR003439">
    <property type="entry name" value="ABC_transporter-like_ATP-bd"/>
</dbReference>